<dbReference type="CDD" id="cd06171">
    <property type="entry name" value="Sigma70_r4"/>
    <property type="match status" value="1"/>
</dbReference>
<dbReference type="Gene3D" id="1.10.10.10">
    <property type="entry name" value="Winged helix-like DNA-binding domain superfamily/Winged helix DNA-binding domain"/>
    <property type="match status" value="1"/>
</dbReference>
<gene>
    <name evidence="8" type="ORF">GCM10022255_038060</name>
</gene>
<name>A0ABP8D8Z9_9ACTN</name>
<evidence type="ECO:0000256" key="3">
    <source>
        <dbReference type="ARBA" id="ARBA00023082"/>
    </source>
</evidence>
<dbReference type="Pfam" id="PF04542">
    <property type="entry name" value="Sigma70_r2"/>
    <property type="match status" value="1"/>
</dbReference>
<feature type="domain" description="RNA polymerase sigma-70 region 2" evidence="6">
    <location>
        <begin position="12"/>
        <end position="77"/>
    </location>
</feature>
<comment type="similarity">
    <text evidence="1">Belongs to the sigma-70 factor family. ECF subfamily.</text>
</comment>
<evidence type="ECO:0000256" key="1">
    <source>
        <dbReference type="ARBA" id="ARBA00010641"/>
    </source>
</evidence>
<feature type="domain" description="RNA polymerase sigma factor 70 region 4 type 2" evidence="7">
    <location>
        <begin position="103"/>
        <end position="155"/>
    </location>
</feature>
<dbReference type="SUPFAM" id="SSF88659">
    <property type="entry name" value="Sigma3 and sigma4 domains of RNA polymerase sigma factors"/>
    <property type="match status" value="1"/>
</dbReference>
<comment type="caution">
    <text evidence="8">The sequence shown here is derived from an EMBL/GenBank/DDBJ whole genome shotgun (WGS) entry which is preliminary data.</text>
</comment>
<dbReference type="PANTHER" id="PTHR43133">
    <property type="entry name" value="RNA POLYMERASE ECF-TYPE SIGMA FACTO"/>
    <property type="match status" value="1"/>
</dbReference>
<proteinExistence type="inferred from homology"/>
<dbReference type="PANTHER" id="PTHR43133:SF50">
    <property type="entry name" value="ECF RNA POLYMERASE SIGMA FACTOR SIGM"/>
    <property type="match status" value="1"/>
</dbReference>
<keyword evidence="3" id="KW-0731">Sigma factor</keyword>
<keyword evidence="4" id="KW-0238">DNA-binding</keyword>
<dbReference type="Gene3D" id="1.10.1740.10">
    <property type="match status" value="1"/>
</dbReference>
<dbReference type="InterPro" id="IPR014325">
    <property type="entry name" value="RNA_pol_sigma-E_actinobac"/>
</dbReference>
<dbReference type="InterPro" id="IPR014284">
    <property type="entry name" value="RNA_pol_sigma-70_dom"/>
</dbReference>
<evidence type="ECO:0000313" key="8">
    <source>
        <dbReference type="EMBL" id="GAA4250260.1"/>
    </source>
</evidence>
<dbReference type="SUPFAM" id="SSF88946">
    <property type="entry name" value="Sigma2 domain of RNA polymerase sigma factors"/>
    <property type="match status" value="1"/>
</dbReference>
<evidence type="ECO:0000313" key="9">
    <source>
        <dbReference type="Proteomes" id="UP001500620"/>
    </source>
</evidence>
<keyword evidence="5" id="KW-0804">Transcription</keyword>
<dbReference type="Proteomes" id="UP001500620">
    <property type="component" value="Unassembled WGS sequence"/>
</dbReference>
<dbReference type="InterPro" id="IPR036388">
    <property type="entry name" value="WH-like_DNA-bd_sf"/>
</dbReference>
<dbReference type="Pfam" id="PF08281">
    <property type="entry name" value="Sigma70_r4_2"/>
    <property type="match status" value="1"/>
</dbReference>
<dbReference type="RefSeq" id="WP_345128341.1">
    <property type="nucleotide sequence ID" value="NZ_BAABAT010000009.1"/>
</dbReference>
<protein>
    <submittedName>
        <fullName evidence="8">SigE family RNA polymerase sigma factor</fullName>
    </submittedName>
</protein>
<dbReference type="InterPro" id="IPR039425">
    <property type="entry name" value="RNA_pol_sigma-70-like"/>
</dbReference>
<evidence type="ECO:0000256" key="4">
    <source>
        <dbReference type="ARBA" id="ARBA00023125"/>
    </source>
</evidence>
<accession>A0ABP8D8Z9</accession>
<dbReference type="EMBL" id="BAABAT010000009">
    <property type="protein sequence ID" value="GAA4250260.1"/>
    <property type="molecule type" value="Genomic_DNA"/>
</dbReference>
<dbReference type="InterPro" id="IPR013325">
    <property type="entry name" value="RNA_pol_sigma_r2"/>
</dbReference>
<keyword evidence="2" id="KW-0805">Transcription regulation</keyword>
<dbReference type="NCBIfam" id="TIGR02983">
    <property type="entry name" value="SigE-fam_strep"/>
    <property type="match status" value="1"/>
</dbReference>
<evidence type="ECO:0000256" key="2">
    <source>
        <dbReference type="ARBA" id="ARBA00023015"/>
    </source>
</evidence>
<dbReference type="InterPro" id="IPR013249">
    <property type="entry name" value="RNA_pol_sigma70_r4_t2"/>
</dbReference>
<organism evidence="8 9">
    <name type="scientific">Dactylosporangium darangshiense</name>
    <dbReference type="NCBI Taxonomy" id="579108"/>
    <lineage>
        <taxon>Bacteria</taxon>
        <taxon>Bacillati</taxon>
        <taxon>Actinomycetota</taxon>
        <taxon>Actinomycetes</taxon>
        <taxon>Micromonosporales</taxon>
        <taxon>Micromonosporaceae</taxon>
        <taxon>Dactylosporangium</taxon>
    </lineage>
</organism>
<dbReference type="NCBIfam" id="TIGR02937">
    <property type="entry name" value="sigma70-ECF"/>
    <property type="match status" value="1"/>
</dbReference>
<reference evidence="9" key="1">
    <citation type="journal article" date="2019" name="Int. J. Syst. Evol. Microbiol.">
        <title>The Global Catalogue of Microorganisms (GCM) 10K type strain sequencing project: providing services to taxonomists for standard genome sequencing and annotation.</title>
        <authorList>
            <consortium name="The Broad Institute Genomics Platform"/>
            <consortium name="The Broad Institute Genome Sequencing Center for Infectious Disease"/>
            <person name="Wu L."/>
            <person name="Ma J."/>
        </authorList>
    </citation>
    <scope>NUCLEOTIDE SEQUENCE [LARGE SCALE GENOMIC DNA]</scope>
    <source>
        <strain evidence="9">JCM 17441</strain>
    </source>
</reference>
<dbReference type="InterPro" id="IPR007627">
    <property type="entry name" value="RNA_pol_sigma70_r2"/>
</dbReference>
<dbReference type="InterPro" id="IPR013324">
    <property type="entry name" value="RNA_pol_sigma_r3/r4-like"/>
</dbReference>
<evidence type="ECO:0000256" key="5">
    <source>
        <dbReference type="ARBA" id="ARBA00023163"/>
    </source>
</evidence>
<sequence>MSTDGHDFESFYRARTPALLRTAYLLTGDRHLAEDLVQDALARTHRAWRRLADGGNPEAYARRVMYHLQVSRWRRRRVAESLPGELPERRDGRDPAGEAAERLALRQALLTLPARQRAALVLRYFEDHSEAEAADLLGCRVGTLKSHLARGLAALRRALPDPATEGMPR</sequence>
<evidence type="ECO:0000259" key="6">
    <source>
        <dbReference type="Pfam" id="PF04542"/>
    </source>
</evidence>
<keyword evidence="9" id="KW-1185">Reference proteome</keyword>
<evidence type="ECO:0000259" key="7">
    <source>
        <dbReference type="Pfam" id="PF08281"/>
    </source>
</evidence>